<evidence type="ECO:0000259" key="9">
    <source>
        <dbReference type="PROSITE" id="PS50928"/>
    </source>
</evidence>
<keyword evidence="11" id="KW-1185">Reference proteome</keyword>
<evidence type="ECO:0000256" key="4">
    <source>
        <dbReference type="ARBA" id="ARBA00022475"/>
    </source>
</evidence>
<evidence type="ECO:0000256" key="7">
    <source>
        <dbReference type="ARBA" id="ARBA00023136"/>
    </source>
</evidence>
<dbReference type="CDD" id="cd06261">
    <property type="entry name" value="TM_PBP2"/>
    <property type="match status" value="1"/>
</dbReference>
<keyword evidence="3 8" id="KW-0813">Transport</keyword>
<comment type="subcellular location">
    <subcellularLocation>
        <location evidence="1 8">Cell membrane</location>
        <topology evidence="1 8">Multi-pass membrane protein</topology>
    </subcellularLocation>
</comment>
<gene>
    <name evidence="10" type="ORF">NMU03_15890</name>
</gene>
<dbReference type="RefSeq" id="WP_290139861.1">
    <property type="nucleotide sequence ID" value="NZ_CP101620.1"/>
</dbReference>
<dbReference type="PROSITE" id="PS50928">
    <property type="entry name" value="ABC_TM1"/>
    <property type="match status" value="1"/>
</dbReference>
<keyword evidence="6 8" id="KW-1133">Transmembrane helix</keyword>
<dbReference type="InterPro" id="IPR035906">
    <property type="entry name" value="MetI-like_sf"/>
</dbReference>
<feature type="transmembrane region" description="Helical" evidence="8">
    <location>
        <begin position="54"/>
        <end position="82"/>
    </location>
</feature>
<dbReference type="Proteomes" id="UP001060112">
    <property type="component" value="Chromosome"/>
</dbReference>
<proteinExistence type="inferred from homology"/>
<evidence type="ECO:0000256" key="8">
    <source>
        <dbReference type="RuleBase" id="RU363032"/>
    </source>
</evidence>
<dbReference type="Pfam" id="PF00528">
    <property type="entry name" value="BPD_transp_1"/>
    <property type="match status" value="1"/>
</dbReference>
<feature type="transmembrane region" description="Helical" evidence="8">
    <location>
        <begin position="244"/>
        <end position="265"/>
    </location>
</feature>
<evidence type="ECO:0000256" key="1">
    <source>
        <dbReference type="ARBA" id="ARBA00004651"/>
    </source>
</evidence>
<dbReference type="EMBL" id="CP101620">
    <property type="protein sequence ID" value="UTY39037.1"/>
    <property type="molecule type" value="Genomic_DNA"/>
</dbReference>
<feature type="transmembrane region" description="Helical" evidence="8">
    <location>
        <begin position="145"/>
        <end position="167"/>
    </location>
</feature>
<evidence type="ECO:0000256" key="3">
    <source>
        <dbReference type="ARBA" id="ARBA00022448"/>
    </source>
</evidence>
<keyword evidence="5 8" id="KW-0812">Transmembrane</keyword>
<organism evidence="10 11">
    <name type="scientific">Allocoprobacillus halotolerans</name>
    <dbReference type="NCBI Taxonomy" id="2944914"/>
    <lineage>
        <taxon>Bacteria</taxon>
        <taxon>Bacillati</taxon>
        <taxon>Bacillota</taxon>
        <taxon>Erysipelotrichia</taxon>
        <taxon>Erysipelotrichales</taxon>
        <taxon>Erysipelotrichaceae</taxon>
        <taxon>Allocoprobacillus</taxon>
    </lineage>
</organism>
<reference evidence="10" key="1">
    <citation type="submission" date="2022-07" db="EMBL/GenBank/DDBJ databases">
        <title>Faecal culturing of patients with breast cancer.</title>
        <authorList>
            <person name="Teng N.M.Y."/>
            <person name="Kiu R."/>
            <person name="Evans R."/>
            <person name="Baker D.J."/>
            <person name="Zenner C."/>
            <person name="Robinson S.D."/>
            <person name="Hall L.J."/>
        </authorList>
    </citation>
    <scope>NUCLEOTIDE SEQUENCE</scope>
    <source>
        <strain evidence="10">LH1062</strain>
    </source>
</reference>
<accession>A0ABY5I2N8</accession>
<dbReference type="Gene3D" id="1.10.3720.10">
    <property type="entry name" value="MetI-like"/>
    <property type="match status" value="1"/>
</dbReference>
<sequence length="278" mass="30718">MSEEKMHYLLLVPCLVLLIVFLVMPLIQIIFPTLFPEGSGFSFSNYLAFFKDEYYMTIFMRTVKIALISSIVCMILGVPTAYFISRCDKKWRGILMAISIFPMLTNSVVRSFAWINILGKNGVINNFLMSVGLIKEPITMLYTEFSVLIGTIYLFLPLMIITLVGVMENIDNDMMEAAESLGANRVKAFLKVVLPLSVPGIIVGCVLVFTGSLSAYTTPQLLGGPKNLVLATFISQQALSLNNWTAASVFAVIMIVTTLIVMKALNAIAAKLDKRGEV</sequence>
<feature type="transmembrane region" description="Helical" evidence="8">
    <location>
        <begin position="188"/>
        <end position="209"/>
    </location>
</feature>
<feature type="transmembrane region" description="Helical" evidence="8">
    <location>
        <begin position="7"/>
        <end position="34"/>
    </location>
</feature>
<evidence type="ECO:0000313" key="10">
    <source>
        <dbReference type="EMBL" id="UTY39037.1"/>
    </source>
</evidence>
<dbReference type="PANTHER" id="PTHR42929:SF1">
    <property type="entry name" value="INNER MEMBRANE ABC TRANSPORTER PERMEASE PROTEIN YDCU-RELATED"/>
    <property type="match status" value="1"/>
</dbReference>
<keyword evidence="7 8" id="KW-0472">Membrane</keyword>
<keyword evidence="4" id="KW-1003">Cell membrane</keyword>
<evidence type="ECO:0000256" key="5">
    <source>
        <dbReference type="ARBA" id="ARBA00022692"/>
    </source>
</evidence>
<dbReference type="InterPro" id="IPR000515">
    <property type="entry name" value="MetI-like"/>
</dbReference>
<protein>
    <submittedName>
        <fullName evidence="10">ABC transporter permease</fullName>
    </submittedName>
</protein>
<evidence type="ECO:0000313" key="11">
    <source>
        <dbReference type="Proteomes" id="UP001060112"/>
    </source>
</evidence>
<dbReference type="SUPFAM" id="SSF161098">
    <property type="entry name" value="MetI-like"/>
    <property type="match status" value="1"/>
</dbReference>
<feature type="transmembrane region" description="Helical" evidence="8">
    <location>
        <begin position="94"/>
        <end position="117"/>
    </location>
</feature>
<comment type="similarity">
    <text evidence="2">Belongs to the binding-protein-dependent transport system permease family. CysTW subfamily.</text>
</comment>
<evidence type="ECO:0000256" key="2">
    <source>
        <dbReference type="ARBA" id="ARBA00007069"/>
    </source>
</evidence>
<dbReference type="PANTHER" id="PTHR42929">
    <property type="entry name" value="INNER MEMBRANE ABC TRANSPORTER PERMEASE PROTEIN YDCU-RELATED-RELATED"/>
    <property type="match status" value="1"/>
</dbReference>
<evidence type="ECO:0000256" key="6">
    <source>
        <dbReference type="ARBA" id="ARBA00022989"/>
    </source>
</evidence>
<feature type="domain" description="ABC transmembrane type-1" evidence="9">
    <location>
        <begin position="59"/>
        <end position="265"/>
    </location>
</feature>
<name>A0ABY5I2N8_9FIRM</name>